<dbReference type="Pfam" id="PF00174">
    <property type="entry name" value="Oxidored_molyb"/>
    <property type="match status" value="1"/>
</dbReference>
<keyword evidence="1" id="KW-0479">Metal-binding</keyword>
<dbReference type="GO" id="GO:0051536">
    <property type="term" value="F:iron-sulfur cluster binding"/>
    <property type="evidence" value="ECO:0007669"/>
    <property type="project" value="UniProtKB-KW"/>
</dbReference>
<dbReference type="InterPro" id="IPR006311">
    <property type="entry name" value="TAT_signal"/>
</dbReference>
<accession>A0A1J5NIA2</accession>
<dbReference type="Proteomes" id="UP000181901">
    <property type="component" value="Unassembled WGS sequence"/>
</dbReference>
<keyword evidence="4" id="KW-1185">Reference proteome</keyword>
<evidence type="ECO:0000259" key="2">
    <source>
        <dbReference type="Pfam" id="PF00174"/>
    </source>
</evidence>
<keyword evidence="1" id="KW-0411">Iron-sulfur</keyword>
<feature type="domain" description="Oxidoreductase molybdopterin-binding" evidence="2">
    <location>
        <begin position="73"/>
        <end position="213"/>
    </location>
</feature>
<keyword evidence="3" id="KW-0560">Oxidoreductase</keyword>
<dbReference type="InterPro" id="IPR000572">
    <property type="entry name" value="OxRdtase_Mopterin-bd_dom"/>
</dbReference>
<dbReference type="EMBL" id="LKAQ01000004">
    <property type="protein sequence ID" value="OIQ51409.1"/>
    <property type="molecule type" value="Genomic_DNA"/>
</dbReference>
<evidence type="ECO:0000256" key="1">
    <source>
        <dbReference type="ARBA" id="ARBA00023014"/>
    </source>
</evidence>
<dbReference type="PANTHER" id="PTHR43032">
    <property type="entry name" value="PROTEIN-METHIONINE-SULFOXIDE REDUCTASE"/>
    <property type="match status" value="1"/>
</dbReference>
<name>A0A1J5NIA2_9BACT</name>
<dbReference type="PROSITE" id="PS51318">
    <property type="entry name" value="TAT"/>
    <property type="match status" value="1"/>
</dbReference>
<sequence>MREENLLSRRVFLAAAAGAVVSIGLPGVFATVGEARLQELAEALRLDGRPRIPPGQTAIEHIEDMGGRPGSPRPEDFRLRVHGEVENPLDLDFEALMALEQRDFTCDIHCVTGWTLLDSTWRGVPIALLLDKAGPAKKARFLVIEAAHGYTTSIPLTEAVKPDVFLAHTLFGSPLPGPNGGPVRAVVPDRYFYKSAKWVQGLKVVSTDEPGFWETRGYSNSADPWKEERYSRSR</sequence>
<dbReference type="AlphaFoldDB" id="A0A1J5NIA2"/>
<protein>
    <submittedName>
        <fullName evidence="3">Sulfoxide reductase catalytic subunit YedY</fullName>
        <ecNumber evidence="3">1.8.-.-</ecNumber>
    </submittedName>
</protein>
<dbReference type="GO" id="GO:0016491">
    <property type="term" value="F:oxidoreductase activity"/>
    <property type="evidence" value="ECO:0007669"/>
    <property type="project" value="UniProtKB-KW"/>
</dbReference>
<dbReference type="SUPFAM" id="SSF56524">
    <property type="entry name" value="Oxidoreductase molybdopterin-binding domain"/>
    <property type="match status" value="1"/>
</dbReference>
<comment type="caution">
    <text evidence="3">The sequence shown here is derived from an EMBL/GenBank/DDBJ whole genome shotgun (WGS) entry which is preliminary data.</text>
</comment>
<evidence type="ECO:0000313" key="3">
    <source>
        <dbReference type="EMBL" id="OIQ51409.1"/>
    </source>
</evidence>
<dbReference type="Gene3D" id="3.90.420.10">
    <property type="entry name" value="Oxidoreductase, molybdopterin-binding domain"/>
    <property type="match status" value="1"/>
</dbReference>
<evidence type="ECO:0000313" key="4">
    <source>
        <dbReference type="Proteomes" id="UP000181901"/>
    </source>
</evidence>
<organism evidence="3 4">
    <name type="scientific">Pseudodesulfovibrio hydrargyri</name>
    <dbReference type="NCBI Taxonomy" id="2125990"/>
    <lineage>
        <taxon>Bacteria</taxon>
        <taxon>Pseudomonadati</taxon>
        <taxon>Thermodesulfobacteriota</taxon>
        <taxon>Desulfovibrionia</taxon>
        <taxon>Desulfovibrionales</taxon>
        <taxon>Desulfovibrionaceae</taxon>
    </lineage>
</organism>
<dbReference type="RefSeq" id="WP_165610828.1">
    <property type="nucleotide sequence ID" value="NZ_LKAQ01000004.1"/>
</dbReference>
<reference evidence="3 4" key="1">
    <citation type="submission" date="2015-09" db="EMBL/GenBank/DDBJ databases">
        <title>Genome of Desulfovibrio dechloracetivorans BerOc1, a mercury methylating strain isolated from highly hydrocarbons and metals contaminated coastal sediments.</title>
        <authorList>
            <person name="Goni Urriza M."/>
            <person name="Gassie C."/>
            <person name="Bouchez O."/>
            <person name="Klopp C."/>
            <person name="Ranchou-Peyruse A."/>
            <person name="Remy G."/>
        </authorList>
    </citation>
    <scope>NUCLEOTIDE SEQUENCE [LARGE SCALE GENOMIC DNA]</scope>
    <source>
        <strain evidence="3 4">BerOc1</strain>
    </source>
</reference>
<gene>
    <name evidence="3" type="primary">yedY</name>
    <name evidence="3" type="ORF">BerOc1_03362</name>
</gene>
<dbReference type="EC" id="1.8.-.-" evidence="3"/>
<dbReference type="InterPro" id="IPR036374">
    <property type="entry name" value="OxRdtase_Mopterin-bd_sf"/>
</dbReference>
<dbReference type="PANTHER" id="PTHR43032:SF4">
    <property type="entry name" value="OXIDOREDUCTASE MOLYBDOPTERIN-BINDING DOMAIN-CONTAINING PROTEIN"/>
    <property type="match status" value="1"/>
</dbReference>
<proteinExistence type="predicted"/>
<keyword evidence="1" id="KW-0408">Iron</keyword>